<feature type="region of interest" description="Disordered" evidence="1">
    <location>
        <begin position="192"/>
        <end position="227"/>
    </location>
</feature>
<evidence type="ECO:0000313" key="3">
    <source>
        <dbReference type="Proteomes" id="UP000785679"/>
    </source>
</evidence>
<protein>
    <submittedName>
        <fullName evidence="2">Uncharacterized protein</fullName>
    </submittedName>
</protein>
<dbReference type="Proteomes" id="UP000785679">
    <property type="component" value="Unassembled WGS sequence"/>
</dbReference>
<evidence type="ECO:0000313" key="2">
    <source>
        <dbReference type="EMBL" id="TNV78350.1"/>
    </source>
</evidence>
<sequence>MHIILKMNDDLDPTPPTFTQDLEDPLLLDRANSFIDTSSQQAFSQHAYLHRPCTQSARKKPSPASQLLRISQSSLNFKRTSAGESRGSRIKIGEYIRTIGLNRKSIGSSVDMGIQGDESTPKLVEEVPLDFKEREQQKEVILQRLAKYLQAGDLPKGELPRVEEGKRSMNLGMRKKTVLKIHKENKRIVSRLEGIQSEMSKLSRSTSQVSTTNTQSTTKPLQMERKH</sequence>
<keyword evidence="3" id="KW-1185">Reference proteome</keyword>
<gene>
    <name evidence="2" type="ORF">FGO68_gene17145</name>
</gene>
<comment type="caution">
    <text evidence="2">The sequence shown here is derived from an EMBL/GenBank/DDBJ whole genome shotgun (WGS) entry which is preliminary data.</text>
</comment>
<reference evidence="2" key="1">
    <citation type="submission" date="2019-06" db="EMBL/GenBank/DDBJ databases">
        <authorList>
            <person name="Zheng W."/>
        </authorList>
    </citation>
    <scope>NUCLEOTIDE SEQUENCE</scope>
    <source>
        <strain evidence="2">QDHG01</strain>
    </source>
</reference>
<feature type="compositionally biased region" description="Low complexity" evidence="1">
    <location>
        <begin position="203"/>
        <end position="218"/>
    </location>
</feature>
<evidence type="ECO:0000256" key="1">
    <source>
        <dbReference type="SAM" id="MobiDB-lite"/>
    </source>
</evidence>
<proteinExistence type="predicted"/>
<dbReference type="EMBL" id="RRYP01010486">
    <property type="protein sequence ID" value="TNV78350.1"/>
    <property type="molecule type" value="Genomic_DNA"/>
</dbReference>
<organism evidence="2 3">
    <name type="scientific">Halteria grandinella</name>
    <dbReference type="NCBI Taxonomy" id="5974"/>
    <lineage>
        <taxon>Eukaryota</taxon>
        <taxon>Sar</taxon>
        <taxon>Alveolata</taxon>
        <taxon>Ciliophora</taxon>
        <taxon>Intramacronucleata</taxon>
        <taxon>Spirotrichea</taxon>
        <taxon>Stichotrichia</taxon>
        <taxon>Sporadotrichida</taxon>
        <taxon>Halteriidae</taxon>
        <taxon>Halteria</taxon>
    </lineage>
</organism>
<accession>A0A8J8T1F2</accession>
<dbReference type="AlphaFoldDB" id="A0A8J8T1F2"/>
<name>A0A8J8T1F2_HALGN</name>